<protein>
    <submittedName>
        <fullName evidence="1">Uncharacterized protein</fullName>
    </submittedName>
</protein>
<accession>A0A101FGY7</accession>
<gene>
    <name evidence="1" type="ORF">XD66_0531</name>
</gene>
<proteinExistence type="predicted"/>
<comment type="caution">
    <text evidence="1">The sequence shown here is derived from an EMBL/GenBank/DDBJ whole genome shotgun (WGS) entry which is preliminary data.</text>
</comment>
<feature type="non-terminal residue" evidence="1">
    <location>
        <position position="1"/>
    </location>
</feature>
<organism evidence="1 2">
    <name type="scientific">Thermacetogenium phaeum</name>
    <dbReference type="NCBI Taxonomy" id="85874"/>
    <lineage>
        <taxon>Bacteria</taxon>
        <taxon>Bacillati</taxon>
        <taxon>Bacillota</taxon>
        <taxon>Clostridia</taxon>
        <taxon>Thermoanaerobacterales</taxon>
        <taxon>Thermoanaerobacteraceae</taxon>
        <taxon>Thermacetogenium</taxon>
    </lineage>
</organism>
<sequence>ASGDCSYFMEIIYEDGEPLSPYQHLMFKRQDIESKKMRGPI</sequence>
<evidence type="ECO:0000313" key="1">
    <source>
        <dbReference type="EMBL" id="KUK36767.1"/>
    </source>
</evidence>
<dbReference type="EMBL" id="LGFO01000045">
    <property type="protein sequence ID" value="KUK36767.1"/>
    <property type="molecule type" value="Genomic_DNA"/>
</dbReference>
<evidence type="ECO:0000313" key="2">
    <source>
        <dbReference type="Proteomes" id="UP000053326"/>
    </source>
</evidence>
<dbReference type="Proteomes" id="UP000053326">
    <property type="component" value="Unassembled WGS sequence"/>
</dbReference>
<reference evidence="2" key="1">
    <citation type="journal article" date="2015" name="MBio">
        <title>Genome-Resolved Metagenomic Analysis Reveals Roles for Candidate Phyla and Other Microbial Community Members in Biogeochemical Transformations in Oil Reservoirs.</title>
        <authorList>
            <person name="Hu P."/>
            <person name="Tom L."/>
            <person name="Singh A."/>
            <person name="Thomas B.C."/>
            <person name="Baker B.J."/>
            <person name="Piceno Y.M."/>
            <person name="Andersen G.L."/>
            <person name="Banfield J.F."/>
        </authorList>
    </citation>
    <scope>NUCLEOTIDE SEQUENCE [LARGE SCALE GENOMIC DNA]</scope>
</reference>
<name>A0A101FGY7_9THEO</name>
<dbReference type="AlphaFoldDB" id="A0A101FGY7"/>